<comment type="caution">
    <text evidence="3">The sequence shown here is derived from an EMBL/GenBank/DDBJ whole genome shotgun (WGS) entry which is preliminary data.</text>
</comment>
<dbReference type="Proteomes" id="UP000037510">
    <property type="component" value="Unassembled WGS sequence"/>
</dbReference>
<feature type="compositionally biased region" description="Polar residues" evidence="2">
    <location>
        <begin position="876"/>
        <end position="898"/>
    </location>
</feature>
<feature type="coiled-coil region" evidence="1">
    <location>
        <begin position="759"/>
        <end position="789"/>
    </location>
</feature>
<feature type="coiled-coil region" evidence="1">
    <location>
        <begin position="209"/>
        <end position="307"/>
    </location>
</feature>
<evidence type="ECO:0000256" key="2">
    <source>
        <dbReference type="SAM" id="MobiDB-lite"/>
    </source>
</evidence>
<feature type="region of interest" description="Disordered" evidence="2">
    <location>
        <begin position="381"/>
        <end position="408"/>
    </location>
</feature>
<feature type="coiled-coil region" evidence="1">
    <location>
        <begin position="529"/>
        <end position="563"/>
    </location>
</feature>
<dbReference type="AlphaFoldDB" id="A0A0L7LBC8"/>
<feature type="compositionally biased region" description="Acidic residues" evidence="2">
    <location>
        <begin position="606"/>
        <end position="616"/>
    </location>
</feature>
<feature type="compositionally biased region" description="Polar residues" evidence="2">
    <location>
        <begin position="1"/>
        <end position="10"/>
    </location>
</feature>
<organism evidence="3 4">
    <name type="scientific">Operophtera brumata</name>
    <name type="common">Winter moth</name>
    <name type="synonym">Phalaena brumata</name>
    <dbReference type="NCBI Taxonomy" id="104452"/>
    <lineage>
        <taxon>Eukaryota</taxon>
        <taxon>Metazoa</taxon>
        <taxon>Ecdysozoa</taxon>
        <taxon>Arthropoda</taxon>
        <taxon>Hexapoda</taxon>
        <taxon>Insecta</taxon>
        <taxon>Pterygota</taxon>
        <taxon>Neoptera</taxon>
        <taxon>Endopterygota</taxon>
        <taxon>Lepidoptera</taxon>
        <taxon>Glossata</taxon>
        <taxon>Ditrysia</taxon>
        <taxon>Geometroidea</taxon>
        <taxon>Geometridae</taxon>
        <taxon>Larentiinae</taxon>
        <taxon>Operophtera</taxon>
    </lineage>
</organism>
<feature type="region of interest" description="Disordered" evidence="2">
    <location>
        <begin position="1039"/>
        <end position="1069"/>
    </location>
</feature>
<feature type="compositionally biased region" description="Acidic residues" evidence="2">
    <location>
        <begin position="40"/>
        <end position="52"/>
    </location>
</feature>
<sequence length="1069" mass="121279">MGSAFSSATTPARGRNTGHVASERETMNTDAILDTNSIDSNEEFQDAADEDETRAKAKEEEMNEFKKQLSIKRELRKEILTRHRTEKEALEKSLHDERVSKDKLYENNQQLRELLIANDIEIPDNIQSSTDTSEFTSAIHEMREGFEKLKSDNNKLRRDLVDANSSLQSAYSDIADLNDQNTESMKHISALKDVVAVSRTMIGLREGQLDLLKNKLNEIERSLSDREANILSNDLRQEYERQLQNIRTLRGLYEERARIADGTQQGLHGLFRSSDLADKVEALEEKVEKLEDIIEDKNIEISTYQDETNGTKAEMAVVNKLFSQVLLGYKTKQDLDKLVHRLEENHGLLTHMAENENDSEASSALPKLLLKLVSEVDEIEEQKTENDEESEKLEEAVLAPESSPTTSTAEEIVENLPKVWRVLMELLSHQAVVEDTAEKITTCYKLVETKSGPVEVPSVSQTYIRLKDLIVEKLGLVKEVNRMKQLNTHLENRLQEQEKRLCLVTTELGKTWHVVGKLRRHHYQLHTHEKILKYELQQKRKLLNELKEELEYCREKWDEAREKNSQSERDWIKLRAEFTSRKTKSGSPSFNNSAESGYSDERPSDESSESNDESEYVAEHPFRCKKKMKKSFETILDSSTDFNCAAEREDPVSDMLDVADLPLDTHDGDNHGATTSECSKSENVFKSEKTCETEDEICEITHDDSLVEEHAVDDQISDDNVTEMITSNTEISSLQSEPNTSSFNTPSENVQLTDPTVILMNVRKQNERLAKKDERLQNLEKNSSALLKKTQETTQISQEINSTLDHLLSRPTYINNKQNTDTETETDVEIPATGNSNLLGDSLNPQLEQNKENNIVSINENNEEVQSSVLKIENGLPNNSDGDVTENNTNAPVSTNPKTPLVGFKTAMENELQNEFLSKKDESLDNLEKGCSEIVSNSTCTLSTNLDMIEKLGTPHHNNKDDTVEASGSDCLTEFDNSIDKESEPTTSTEADHEARFAARDIRLKRLEEQTKSLVNKVNKTNSKGVKIHYKLQELHNIYGSESSRAGTPSEDSADRSNDEDNDLSEKNR</sequence>
<feature type="compositionally biased region" description="Polar residues" evidence="2">
    <location>
        <begin position="833"/>
        <end position="845"/>
    </location>
</feature>
<dbReference type="EMBL" id="JTDY01001819">
    <property type="protein sequence ID" value="KOB72793.1"/>
    <property type="molecule type" value="Genomic_DNA"/>
</dbReference>
<feature type="region of interest" description="Disordered" evidence="2">
    <location>
        <begin position="817"/>
        <end position="845"/>
    </location>
</feature>
<feature type="compositionally biased region" description="Polar residues" evidence="2">
    <location>
        <begin position="585"/>
        <end position="596"/>
    </location>
</feature>
<accession>A0A0L7LBC8</accession>
<feature type="region of interest" description="Disordered" evidence="2">
    <location>
        <begin position="582"/>
        <end position="618"/>
    </location>
</feature>
<name>A0A0L7LBC8_OPEBR</name>
<feature type="coiled-coil region" evidence="1">
    <location>
        <begin position="139"/>
        <end position="166"/>
    </location>
</feature>
<protein>
    <submittedName>
        <fullName evidence="3">Putative Ofd1 protein</fullName>
    </submittedName>
</protein>
<reference evidence="3 4" key="1">
    <citation type="journal article" date="2015" name="Genome Biol. Evol.">
        <title>The genome of winter moth (Operophtera brumata) provides a genomic perspective on sexual dimorphism and phenology.</title>
        <authorList>
            <person name="Derks M.F."/>
            <person name="Smit S."/>
            <person name="Salis L."/>
            <person name="Schijlen E."/>
            <person name="Bossers A."/>
            <person name="Mateman C."/>
            <person name="Pijl A.S."/>
            <person name="de Ridder D."/>
            <person name="Groenen M.A."/>
            <person name="Visser M.E."/>
            <person name="Megens H.J."/>
        </authorList>
    </citation>
    <scope>NUCLEOTIDE SEQUENCE [LARGE SCALE GENOMIC DNA]</scope>
    <source>
        <strain evidence="3">WM2013NL</strain>
        <tissue evidence="3">Head and thorax</tissue>
    </source>
</reference>
<feature type="compositionally biased region" description="Basic and acidic residues" evidence="2">
    <location>
        <begin position="1053"/>
        <end position="1069"/>
    </location>
</feature>
<proteinExistence type="predicted"/>
<feature type="compositionally biased region" description="Polar residues" evidence="2">
    <location>
        <begin position="1040"/>
        <end position="1051"/>
    </location>
</feature>
<feature type="region of interest" description="Disordered" evidence="2">
    <location>
        <begin position="729"/>
        <end position="755"/>
    </location>
</feature>
<dbReference type="STRING" id="104452.A0A0L7LBC8"/>
<feature type="compositionally biased region" description="Acidic residues" evidence="2">
    <location>
        <begin position="381"/>
        <end position="392"/>
    </location>
</feature>
<evidence type="ECO:0000313" key="3">
    <source>
        <dbReference type="EMBL" id="KOB72793.1"/>
    </source>
</evidence>
<evidence type="ECO:0000313" key="4">
    <source>
        <dbReference type="Proteomes" id="UP000037510"/>
    </source>
</evidence>
<feature type="region of interest" description="Disordered" evidence="2">
    <location>
        <begin position="1"/>
        <end position="61"/>
    </location>
</feature>
<evidence type="ECO:0000256" key="1">
    <source>
        <dbReference type="SAM" id="Coils"/>
    </source>
</evidence>
<keyword evidence="4" id="KW-1185">Reference proteome</keyword>
<feature type="compositionally biased region" description="Polar residues" evidence="2">
    <location>
        <begin position="729"/>
        <end position="754"/>
    </location>
</feature>
<feature type="region of interest" description="Disordered" evidence="2">
    <location>
        <begin position="873"/>
        <end position="899"/>
    </location>
</feature>
<gene>
    <name evidence="3" type="ORF">OBRU01_11795</name>
</gene>
<keyword evidence="1" id="KW-0175">Coiled coil</keyword>